<comment type="subcellular location">
    <subcellularLocation>
        <location evidence="1">Membrane</location>
        <topology evidence="1">Multi-pass membrane protein</topology>
    </subcellularLocation>
</comment>
<feature type="transmembrane region" description="Helical" evidence="7">
    <location>
        <begin position="119"/>
        <end position="138"/>
    </location>
</feature>
<name>A0A8A3NZF0_9HELO</name>
<evidence type="ECO:0000256" key="1">
    <source>
        <dbReference type="ARBA" id="ARBA00004141"/>
    </source>
</evidence>
<sequence>MQTMNRFGSGNSLKFVVAIDFVYCIAEDLPLLSRPAMDTGETFSMNSTTSTVVPLLTRPKKTRNLPAKAFDSFRSDARQDVKPTIVVGTDGKMYNDRAAALNIANTHLVRILKGRHLQMLAIGGSIGTGLFVSSGTALAHGGPASLLIAFILTGGMLFCMMQALGEMSVTFPIAGSFSTFATRFIDPAWGFAIGWNYTTQCLIIMPLEIIGATMTLEFWNLPIPEWASITTFLIITSFISLGNVRTFGEAEYGFTALKVTAIIGFIILGAVINCTGTPGSGYIGGKYWSNPGAFNNGFRGFCEILVIAAFSFAGTELVALAAAETYNPSKSLPKSIRQVFWRVVLFYILSVIIIGLLVPYNSPSLLHDGNGDHLPPSPFIIAIQSAGITGLGSVMNAVILIAVLSVANSCVFGSSRLLASLAAQGQAPLLLAYIDRKGRPVLAVALSSVFGLLAYLKVSSFGQAAFTWLLALSGLSSLFTWGTICYSHIRFRKAWAQQGHSLDSLIYQSPVGTTGSWVGLIMIVLVLAAQFWISIDPVESDSMGVKAKLSSFFAAYLAMPVVVVSYWGYKFRYRTRWVAIEEIDLRTGRNEFDAWGPFRGVRDGTQGREKGMKWKRIYESIC</sequence>
<feature type="transmembrane region" description="Helical" evidence="7">
    <location>
        <begin position="184"/>
        <end position="206"/>
    </location>
</feature>
<evidence type="ECO:0000256" key="2">
    <source>
        <dbReference type="ARBA" id="ARBA00022448"/>
    </source>
</evidence>
<dbReference type="FunFam" id="1.20.1740.10:FF:000017">
    <property type="entry name" value="Amino acid permease"/>
    <property type="match status" value="1"/>
</dbReference>
<keyword evidence="5 7" id="KW-1133">Transmembrane helix</keyword>
<dbReference type="PANTHER" id="PTHR43341">
    <property type="entry name" value="AMINO ACID PERMEASE"/>
    <property type="match status" value="1"/>
</dbReference>
<evidence type="ECO:0000256" key="4">
    <source>
        <dbReference type="ARBA" id="ARBA00022970"/>
    </source>
</evidence>
<feature type="transmembrane region" description="Helical" evidence="7">
    <location>
        <begin position="256"/>
        <end position="284"/>
    </location>
</feature>
<dbReference type="InterPro" id="IPR050524">
    <property type="entry name" value="APC_YAT"/>
</dbReference>
<keyword evidence="2" id="KW-0813">Transport</keyword>
<feature type="transmembrane region" description="Helical" evidence="7">
    <location>
        <begin position="339"/>
        <end position="360"/>
    </location>
</feature>
<evidence type="ECO:0000256" key="3">
    <source>
        <dbReference type="ARBA" id="ARBA00022692"/>
    </source>
</evidence>
<evidence type="ECO:0000256" key="6">
    <source>
        <dbReference type="ARBA" id="ARBA00023136"/>
    </source>
</evidence>
<evidence type="ECO:0000313" key="9">
    <source>
        <dbReference type="EMBL" id="QSZ29500.1"/>
    </source>
</evidence>
<keyword evidence="6 7" id="KW-0472">Membrane</keyword>
<keyword evidence="3 7" id="KW-0812">Transmembrane</keyword>
<evidence type="ECO:0000259" key="8">
    <source>
        <dbReference type="Pfam" id="PF00324"/>
    </source>
</evidence>
<evidence type="ECO:0000256" key="5">
    <source>
        <dbReference type="ARBA" id="ARBA00022989"/>
    </source>
</evidence>
<proteinExistence type="predicted"/>
<feature type="transmembrane region" description="Helical" evidence="7">
    <location>
        <begin position="510"/>
        <end position="533"/>
    </location>
</feature>
<dbReference type="Proteomes" id="UP000672032">
    <property type="component" value="Chromosome 1"/>
</dbReference>
<keyword evidence="10" id="KW-1185">Reference proteome</keyword>
<feature type="transmembrane region" description="Helical" evidence="7">
    <location>
        <begin position="553"/>
        <end position="569"/>
    </location>
</feature>
<feature type="domain" description="Amino acid permease/ SLC12A" evidence="8">
    <location>
        <begin position="116"/>
        <end position="576"/>
    </location>
</feature>
<feature type="transmembrane region" description="Helical" evidence="7">
    <location>
        <begin position="380"/>
        <end position="407"/>
    </location>
</feature>
<dbReference type="OrthoDB" id="3900342at2759"/>
<dbReference type="GO" id="GO:0015171">
    <property type="term" value="F:amino acid transmembrane transporter activity"/>
    <property type="evidence" value="ECO:0007669"/>
    <property type="project" value="TreeGrafter"/>
</dbReference>
<dbReference type="GO" id="GO:0016020">
    <property type="term" value="C:membrane"/>
    <property type="evidence" value="ECO:0007669"/>
    <property type="project" value="UniProtKB-SubCell"/>
</dbReference>
<feature type="transmembrane region" description="Helical" evidence="7">
    <location>
        <begin position="441"/>
        <end position="458"/>
    </location>
</feature>
<dbReference type="InterPro" id="IPR004841">
    <property type="entry name" value="AA-permease/SLC12A_dom"/>
</dbReference>
<dbReference type="PANTHER" id="PTHR43341:SF1">
    <property type="entry name" value="GENERAL AMINO-ACID PERMEASE GAP1"/>
    <property type="match status" value="1"/>
</dbReference>
<feature type="transmembrane region" description="Helical" evidence="7">
    <location>
        <begin position="464"/>
        <end position="489"/>
    </location>
</feature>
<dbReference type="PROSITE" id="PS00218">
    <property type="entry name" value="AMINO_ACID_PERMEASE_1"/>
    <property type="match status" value="1"/>
</dbReference>
<organism evidence="9 10">
    <name type="scientific">Monilinia vaccinii-corymbosi</name>
    <dbReference type="NCBI Taxonomy" id="61207"/>
    <lineage>
        <taxon>Eukaryota</taxon>
        <taxon>Fungi</taxon>
        <taxon>Dikarya</taxon>
        <taxon>Ascomycota</taxon>
        <taxon>Pezizomycotina</taxon>
        <taxon>Leotiomycetes</taxon>
        <taxon>Helotiales</taxon>
        <taxon>Sclerotiniaceae</taxon>
        <taxon>Monilinia</taxon>
    </lineage>
</organism>
<protein>
    <recommendedName>
        <fullName evidence="8">Amino acid permease/ SLC12A domain-containing protein</fullName>
    </recommendedName>
</protein>
<feature type="transmembrane region" description="Helical" evidence="7">
    <location>
        <begin position="304"/>
        <end position="327"/>
    </location>
</feature>
<dbReference type="Gene3D" id="1.20.1740.10">
    <property type="entry name" value="Amino acid/polyamine transporter I"/>
    <property type="match status" value="1"/>
</dbReference>
<feature type="transmembrane region" description="Helical" evidence="7">
    <location>
        <begin position="144"/>
        <end position="164"/>
    </location>
</feature>
<gene>
    <name evidence="9" type="ORF">DSL72_004014</name>
</gene>
<dbReference type="Pfam" id="PF00324">
    <property type="entry name" value="AA_permease"/>
    <property type="match status" value="1"/>
</dbReference>
<evidence type="ECO:0000313" key="10">
    <source>
        <dbReference type="Proteomes" id="UP000672032"/>
    </source>
</evidence>
<accession>A0A8A3NZF0</accession>
<dbReference type="AlphaFoldDB" id="A0A8A3NZF0"/>
<reference evidence="9" key="1">
    <citation type="submission" date="2020-10" db="EMBL/GenBank/DDBJ databases">
        <title>Genome Sequence of Monilinia vaccinii-corymbosi Sheds Light on Mummy Berry Disease Infection of Blueberry and Mating Type.</title>
        <authorList>
            <person name="Yow A.G."/>
            <person name="Zhang Y."/>
            <person name="Bansal K."/>
            <person name="Eacker S.M."/>
            <person name="Sullivan S."/>
            <person name="Liachko I."/>
            <person name="Cubeta M.A."/>
            <person name="Rollins J.A."/>
            <person name="Ashrafi H."/>
        </authorList>
    </citation>
    <scope>NUCLEOTIDE SEQUENCE</scope>
    <source>
        <strain evidence="9">RL-1</strain>
    </source>
</reference>
<feature type="transmembrane region" description="Helical" evidence="7">
    <location>
        <begin position="226"/>
        <end position="244"/>
    </location>
</feature>
<evidence type="ECO:0000256" key="7">
    <source>
        <dbReference type="SAM" id="Phobius"/>
    </source>
</evidence>
<keyword evidence="4" id="KW-0029">Amino-acid transport</keyword>
<dbReference type="EMBL" id="CP063405">
    <property type="protein sequence ID" value="QSZ29500.1"/>
    <property type="molecule type" value="Genomic_DNA"/>
</dbReference>
<dbReference type="InterPro" id="IPR004840">
    <property type="entry name" value="Amino_acid_permease_CS"/>
</dbReference>